<dbReference type="Proteomes" id="UP000187283">
    <property type="component" value="Unassembled WGS sequence"/>
</dbReference>
<feature type="domain" description="Thioredoxin" evidence="6">
    <location>
        <begin position="190"/>
        <end position="334"/>
    </location>
</feature>
<dbReference type="PANTHER" id="PTHR46426">
    <property type="entry name" value="PROTEIN DISULFIDE-ISOMERASE TMX3"/>
    <property type="match status" value="1"/>
</dbReference>
<accession>A0A1R1WZD5</accession>
<evidence type="ECO:0000313" key="7">
    <source>
        <dbReference type="EMBL" id="OMJ07735.1"/>
    </source>
</evidence>
<dbReference type="EMBL" id="LSSN01005980">
    <property type="protein sequence ID" value="OMJ07735.1"/>
    <property type="molecule type" value="Genomic_DNA"/>
</dbReference>
<evidence type="ECO:0000313" key="8">
    <source>
        <dbReference type="Proteomes" id="UP000187283"/>
    </source>
</evidence>
<feature type="transmembrane region" description="Helical" evidence="5">
    <location>
        <begin position="798"/>
        <end position="816"/>
    </location>
</feature>
<evidence type="ECO:0000256" key="2">
    <source>
        <dbReference type="ARBA" id="ARBA00022692"/>
    </source>
</evidence>
<organism evidence="7 8">
    <name type="scientific">Smittium culicis</name>
    <dbReference type="NCBI Taxonomy" id="133412"/>
    <lineage>
        <taxon>Eukaryota</taxon>
        <taxon>Fungi</taxon>
        <taxon>Fungi incertae sedis</taxon>
        <taxon>Zoopagomycota</taxon>
        <taxon>Kickxellomycotina</taxon>
        <taxon>Harpellomycetes</taxon>
        <taxon>Harpellales</taxon>
        <taxon>Legeriomycetaceae</taxon>
        <taxon>Smittium</taxon>
    </lineage>
</organism>
<gene>
    <name evidence="7" type="ORF">AYI70_g12001</name>
</gene>
<dbReference type="InterPro" id="IPR036249">
    <property type="entry name" value="Thioredoxin-like_sf"/>
</dbReference>
<keyword evidence="4 5" id="KW-0472">Membrane</keyword>
<keyword evidence="2 5" id="KW-0812">Transmembrane</keyword>
<dbReference type="STRING" id="133412.A0A1R1WZD5"/>
<dbReference type="InterPro" id="IPR013766">
    <property type="entry name" value="Thioredoxin_domain"/>
</dbReference>
<dbReference type="PROSITE" id="PS51352">
    <property type="entry name" value="THIOREDOXIN_2"/>
    <property type="match status" value="2"/>
</dbReference>
<name>A0A1R1WZD5_9FUNG</name>
<reference evidence="7 8" key="1">
    <citation type="submission" date="2017-01" db="EMBL/GenBank/DDBJ databases">
        <authorList>
            <person name="Mah S.A."/>
            <person name="Swanson W.J."/>
            <person name="Moy G.W."/>
            <person name="Vacquier V.D."/>
        </authorList>
    </citation>
    <scope>NUCLEOTIDE SEQUENCE [LARGE SCALE GENOMIC DNA]</scope>
    <source>
        <strain evidence="7 8">GSMNP</strain>
    </source>
</reference>
<comment type="subcellular location">
    <subcellularLocation>
        <location evidence="1">Membrane</location>
        <topology evidence="1">Single-pass membrane protein</topology>
    </subcellularLocation>
</comment>
<dbReference type="Pfam" id="PF00085">
    <property type="entry name" value="Thioredoxin"/>
    <property type="match status" value="3"/>
</dbReference>
<evidence type="ECO:0000256" key="3">
    <source>
        <dbReference type="ARBA" id="ARBA00022989"/>
    </source>
</evidence>
<dbReference type="OrthoDB" id="72053at2759"/>
<evidence type="ECO:0000256" key="5">
    <source>
        <dbReference type="SAM" id="Phobius"/>
    </source>
</evidence>
<feature type="domain" description="Thioredoxin" evidence="6">
    <location>
        <begin position="44"/>
        <end position="173"/>
    </location>
</feature>
<evidence type="ECO:0000256" key="1">
    <source>
        <dbReference type="ARBA" id="ARBA00004167"/>
    </source>
</evidence>
<proteinExistence type="predicted"/>
<evidence type="ECO:0000256" key="4">
    <source>
        <dbReference type="ARBA" id="ARBA00023136"/>
    </source>
</evidence>
<dbReference type="GO" id="GO:0016020">
    <property type="term" value="C:membrane"/>
    <property type="evidence" value="ECO:0007669"/>
    <property type="project" value="UniProtKB-SubCell"/>
</dbReference>
<keyword evidence="8" id="KW-1185">Reference proteome</keyword>
<dbReference type="GO" id="GO:0005783">
    <property type="term" value="C:endoplasmic reticulum"/>
    <property type="evidence" value="ECO:0007669"/>
    <property type="project" value="TreeGrafter"/>
</dbReference>
<dbReference type="PANTHER" id="PTHR46426:SF1">
    <property type="entry name" value="PROTEIN DISULFIDE-ISOMERASE TMX3"/>
    <property type="match status" value="1"/>
</dbReference>
<dbReference type="InterPro" id="IPR052250">
    <property type="entry name" value="PDI_TMX3"/>
</dbReference>
<comment type="caution">
    <text evidence="7">The sequence shown here is derived from an EMBL/GenBank/DDBJ whole genome shotgun (WGS) entry which is preliminary data.</text>
</comment>
<protein>
    <submittedName>
        <fullName evidence="7">Thioredoxin domain-containing protein 5</fullName>
    </submittedName>
</protein>
<dbReference type="AlphaFoldDB" id="A0A1R1WZD5"/>
<sequence>MSQYADRTLYFDSLFYSTAADTSDSSLYDKKFIIKNNSDFKNRILPSQKITLAKRAVDIDDKTSELNPDKLPDFIGSGYAIVKYYSPSCGACNLIKPYWIKVADSFISKNNNDIKFGNINCSAYPYECTGQNIESWPTIIAYYNGKKIDTLVGLQKDEPIFAFIKNYLDKILKDNNAPNLVNNNSILTESLIQSTENNNNFEDTNTETENVQIIDTDQDSKYKNSIHLNINSFDNTVKDDVWIIKFCNPDSPDCKELEPTWAKVSNNLASESKTANVHFGEVNCLDNIVCKNQGVEKFPVIRMYEKGLFTDEAYQHTEQEISVFVRNIIDKLQLRKEDSPTNLDNKVNGDNLNTIANPTYRETSRNHRSMKPLPSLQSDDIKTSELMKKVLIDRNYSYNGSYTELDSSNFVEYTSSLLWVINFFYPGCAECDSIENNMFKFRSYSSKIINVGYVDCKKNPTICEQQKITYFPTIKFLYNNYSLEYLRKVNSPDDISKFISEINFRADLIDTSYTIDGSNLKNSLDYNGYKLRKDELMFIHIGKSFRLTYSLYLGMSAILSLNGNFIHFANDNDLETNLYNAVSGKDPVSSALEIDESTLIAVKNGKFLKFNGNLMHVESVSSWMYEIRMSYYDDKLPEIKGEHFDDLLTNKDTSVLAILDPSNPKSSDIIAKSLQTSSADYKLFNTANQFYDKNVKFATIDGNAYSNLVKTRFNLRQVDLPAIVILDPTKNYYNVIYHSGSAKDESGKVSSAPNRLELYTMISHSQTLSESSELPKSSGLLKKTSMTSKFNLGNNDHFMFSLLLLAGIIIFITWRVKSKAKKPKVFIPLFKKI</sequence>
<dbReference type="Pfam" id="PF13848">
    <property type="entry name" value="Thioredoxin_6"/>
    <property type="match status" value="1"/>
</dbReference>
<keyword evidence="3 5" id="KW-1133">Transmembrane helix</keyword>
<dbReference type="CDD" id="cd02961">
    <property type="entry name" value="PDI_a_family"/>
    <property type="match status" value="3"/>
</dbReference>
<evidence type="ECO:0000259" key="6">
    <source>
        <dbReference type="PROSITE" id="PS51352"/>
    </source>
</evidence>
<dbReference type="SUPFAM" id="SSF52833">
    <property type="entry name" value="Thioredoxin-like"/>
    <property type="match status" value="3"/>
</dbReference>
<dbReference type="Gene3D" id="3.40.30.10">
    <property type="entry name" value="Glutaredoxin"/>
    <property type="match status" value="4"/>
</dbReference>